<evidence type="ECO:0000256" key="1">
    <source>
        <dbReference type="ARBA" id="ARBA00010062"/>
    </source>
</evidence>
<dbReference type="InterPro" id="IPR028081">
    <property type="entry name" value="Leu-bd"/>
</dbReference>
<keyword evidence="2" id="KW-0732">Signal</keyword>
<proteinExistence type="inferred from homology"/>
<gene>
    <name evidence="4" type="ORF">HS1_001138</name>
</gene>
<sequence>MIFFLICVIGLGCKEKIPPENKLALVIPLSGPLAPWGEACKQAVTLGLKEKNRALQLVVFDNQGDITKTKQIFEGLINDKQILAVIGPLKCSCLESILSLIKKNHIPIISPGCFQEFPQSDGWMVPILKTEDQAKEMALFLNKNYFSWAIFWENTPWSEALSQYLRETVHIKPEFSYSLNSYDISSILPTLKRKKPKAIVCITTPVTGAFIISQIKDTGLDPYFLSPFYFLDPEFKKIAQGTSKKILILTPTLLPKLQEDFNRQFLTHYYVTPNWIATTAYAAIKAITASPILDRKGVKKQLKKTKILKFKLKPLNQES</sequence>
<protein>
    <submittedName>
        <fullName evidence="4">Branched-chain amino acid ABC transporter substrate-binding protein</fullName>
    </submittedName>
</protein>
<dbReference type="InterPro" id="IPR028082">
    <property type="entry name" value="Peripla_BP_I"/>
</dbReference>
<evidence type="ECO:0000313" key="4">
    <source>
        <dbReference type="EMBL" id="AMM40942.1"/>
    </source>
</evidence>
<organism evidence="4 5">
    <name type="scientific">Desulfofervidus auxilii</name>
    <dbReference type="NCBI Taxonomy" id="1621989"/>
    <lineage>
        <taxon>Bacteria</taxon>
        <taxon>Pseudomonadati</taxon>
        <taxon>Thermodesulfobacteriota</taxon>
        <taxon>Candidatus Desulfofervidia</taxon>
        <taxon>Candidatus Desulfofervidales</taxon>
        <taxon>Candidatus Desulfofervidaceae</taxon>
        <taxon>Candidatus Desulfofervidus</taxon>
    </lineage>
</organism>
<dbReference type="KEGG" id="daw:HS1_001138"/>
<dbReference type="AlphaFoldDB" id="A0A7U4QKC4"/>
<comment type="similarity">
    <text evidence="1">Belongs to the leucine-binding protein family.</text>
</comment>
<dbReference type="Proteomes" id="UP000070560">
    <property type="component" value="Chromosome"/>
</dbReference>
<keyword evidence="5" id="KW-1185">Reference proteome</keyword>
<dbReference type="SUPFAM" id="SSF53822">
    <property type="entry name" value="Periplasmic binding protein-like I"/>
    <property type="match status" value="1"/>
</dbReference>
<dbReference type="CDD" id="cd06268">
    <property type="entry name" value="PBP1_ABC_transporter_LIVBP-like"/>
    <property type="match status" value="1"/>
</dbReference>
<accession>A0A7U4QKC4</accession>
<dbReference type="PANTHER" id="PTHR30483">
    <property type="entry name" value="LEUCINE-SPECIFIC-BINDING PROTEIN"/>
    <property type="match status" value="1"/>
</dbReference>
<dbReference type="Gene3D" id="3.40.50.2300">
    <property type="match status" value="2"/>
</dbReference>
<dbReference type="EMBL" id="CP013015">
    <property type="protein sequence ID" value="AMM40942.1"/>
    <property type="molecule type" value="Genomic_DNA"/>
</dbReference>
<evidence type="ECO:0000259" key="3">
    <source>
        <dbReference type="Pfam" id="PF13458"/>
    </source>
</evidence>
<evidence type="ECO:0000256" key="2">
    <source>
        <dbReference type="ARBA" id="ARBA00022729"/>
    </source>
</evidence>
<reference evidence="4 5" key="1">
    <citation type="submission" date="2015-10" db="EMBL/GenBank/DDBJ databases">
        <title>Candidatus Desulfofervidus auxilii, a hydrogenotrophic sulfate-reducing bacterium involved in the thermophilic anaerobic oxidation of methane.</title>
        <authorList>
            <person name="Krukenberg V."/>
            <person name="Richter M."/>
            <person name="Wegener G."/>
        </authorList>
    </citation>
    <scope>NUCLEOTIDE SEQUENCE [LARGE SCALE GENOMIC DNA]</scope>
    <source>
        <strain evidence="4 5">HS1</strain>
    </source>
</reference>
<dbReference type="InterPro" id="IPR051010">
    <property type="entry name" value="BCAA_transport"/>
</dbReference>
<feature type="domain" description="Leucine-binding protein" evidence="3">
    <location>
        <begin position="22"/>
        <end position="306"/>
    </location>
</feature>
<dbReference type="Pfam" id="PF13458">
    <property type="entry name" value="Peripla_BP_6"/>
    <property type="match status" value="1"/>
</dbReference>
<dbReference type="PANTHER" id="PTHR30483:SF6">
    <property type="entry name" value="PERIPLASMIC BINDING PROTEIN OF ABC TRANSPORTER FOR NATURAL AMINO ACIDS"/>
    <property type="match status" value="1"/>
</dbReference>
<name>A0A7U4QKC4_DESA2</name>
<evidence type="ECO:0000313" key="5">
    <source>
        <dbReference type="Proteomes" id="UP000070560"/>
    </source>
</evidence>